<organism evidence="1 2">
    <name type="scientific">Mesorhizobium delmotii</name>
    <dbReference type="NCBI Taxonomy" id="1631247"/>
    <lineage>
        <taxon>Bacteria</taxon>
        <taxon>Pseudomonadati</taxon>
        <taxon>Pseudomonadota</taxon>
        <taxon>Alphaproteobacteria</taxon>
        <taxon>Hyphomicrobiales</taxon>
        <taxon>Phyllobacteriaceae</taxon>
        <taxon>Mesorhizobium</taxon>
    </lineage>
</organism>
<dbReference type="EMBL" id="FUIG01000044">
    <property type="protein sequence ID" value="SJM33643.1"/>
    <property type="molecule type" value="Genomic_DNA"/>
</dbReference>
<protein>
    <submittedName>
        <fullName evidence="1">Uncharacterized protein</fullName>
    </submittedName>
</protein>
<dbReference type="Proteomes" id="UP000245698">
    <property type="component" value="Unassembled WGS sequence"/>
</dbReference>
<evidence type="ECO:0000313" key="1">
    <source>
        <dbReference type="EMBL" id="SJM33643.1"/>
    </source>
</evidence>
<dbReference type="AlphaFoldDB" id="A0A2P9ARA5"/>
<sequence>MRVTPRGWDRTSVASGRAGCRCLKMHVHSFGSSGASSGGRSEGAFFAIQRQNTKRFKLFSRTFARARRSALIFNLSAPSATAPRT</sequence>
<reference evidence="2" key="1">
    <citation type="submission" date="2016-12" db="EMBL/GenBank/DDBJ databases">
        <authorList>
            <person name="Brunel B."/>
        </authorList>
    </citation>
    <scope>NUCLEOTIDE SEQUENCE [LARGE SCALE GENOMIC DNA]</scope>
</reference>
<proteinExistence type="predicted"/>
<evidence type="ECO:0000313" key="2">
    <source>
        <dbReference type="Proteomes" id="UP000245698"/>
    </source>
</evidence>
<gene>
    <name evidence="1" type="ORF">BQ8482_360044</name>
</gene>
<name>A0A2P9ARA5_9HYPH</name>
<keyword evidence="2" id="KW-1185">Reference proteome</keyword>
<accession>A0A2P9ARA5</accession>